<dbReference type="PROSITE" id="PS50082">
    <property type="entry name" value="WD_REPEATS_2"/>
    <property type="match status" value="2"/>
</dbReference>
<organism evidence="3 4">
    <name type="scientific">Flavobacterium humi</name>
    <dbReference type="NCBI Taxonomy" id="2562683"/>
    <lineage>
        <taxon>Bacteria</taxon>
        <taxon>Pseudomonadati</taxon>
        <taxon>Bacteroidota</taxon>
        <taxon>Flavobacteriia</taxon>
        <taxon>Flavobacteriales</taxon>
        <taxon>Flavobacteriaceae</taxon>
        <taxon>Flavobacterium</taxon>
    </lineage>
</organism>
<dbReference type="SMART" id="SM00320">
    <property type="entry name" value="WD40"/>
    <property type="match status" value="4"/>
</dbReference>
<gene>
    <name evidence="3" type="ORF">E4635_09550</name>
</gene>
<dbReference type="InterPro" id="IPR011047">
    <property type="entry name" value="Quinoprotein_ADH-like_sf"/>
</dbReference>
<dbReference type="PANTHER" id="PTHR14604">
    <property type="entry name" value="WD40 REPEAT PF20"/>
    <property type="match status" value="1"/>
</dbReference>
<dbReference type="PANTHER" id="PTHR14604:SF4">
    <property type="entry name" value="F-BOX DOMAIN-CONTAINING PROTEIN"/>
    <property type="match status" value="1"/>
</dbReference>
<feature type="repeat" description="WD" evidence="1">
    <location>
        <begin position="269"/>
        <end position="291"/>
    </location>
</feature>
<keyword evidence="4" id="KW-1185">Reference proteome</keyword>
<dbReference type="OrthoDB" id="1317449at2"/>
<dbReference type="InterPro" id="IPR050995">
    <property type="entry name" value="WD-F-box_domain-protein"/>
</dbReference>
<name>A0A4Z0LAD0_9FLAO</name>
<dbReference type="Proteomes" id="UP000297407">
    <property type="component" value="Unassembled WGS sequence"/>
</dbReference>
<evidence type="ECO:0000313" key="4">
    <source>
        <dbReference type="Proteomes" id="UP000297407"/>
    </source>
</evidence>
<reference evidence="3 4" key="1">
    <citation type="submission" date="2019-04" db="EMBL/GenBank/DDBJ databases">
        <title>Flavobacterium sp. strain DS2-A Genome sequencing and assembly.</title>
        <authorList>
            <person name="Kim I."/>
        </authorList>
    </citation>
    <scope>NUCLEOTIDE SEQUENCE [LARGE SCALE GENOMIC DNA]</scope>
    <source>
        <strain evidence="3 4">DS2-A</strain>
    </source>
</reference>
<dbReference type="PROSITE" id="PS50294">
    <property type="entry name" value="WD_REPEATS_REGION"/>
    <property type="match status" value="1"/>
</dbReference>
<proteinExistence type="predicted"/>
<keyword evidence="1" id="KW-0853">WD repeat</keyword>
<comment type="caution">
    <text evidence="3">The sequence shown here is derived from an EMBL/GenBank/DDBJ whole genome shotgun (WGS) entry which is preliminary data.</text>
</comment>
<dbReference type="InterPro" id="IPR015943">
    <property type="entry name" value="WD40/YVTN_repeat-like_dom_sf"/>
</dbReference>
<dbReference type="SUPFAM" id="SSF50998">
    <property type="entry name" value="Quinoprotein alcohol dehydrogenase-like"/>
    <property type="match status" value="1"/>
</dbReference>
<evidence type="ECO:0000256" key="1">
    <source>
        <dbReference type="PROSITE-ProRule" id="PRU00221"/>
    </source>
</evidence>
<feature type="chain" id="PRO_5021269704" evidence="2">
    <location>
        <begin position="23"/>
        <end position="326"/>
    </location>
</feature>
<protein>
    <submittedName>
        <fullName evidence="3">WD40 repeat domain-containing protein</fullName>
    </submittedName>
</protein>
<accession>A0A4Z0LAD0</accession>
<dbReference type="Gene3D" id="2.130.10.10">
    <property type="entry name" value="YVTN repeat-like/Quinoprotein amine dehydrogenase"/>
    <property type="match status" value="2"/>
</dbReference>
<evidence type="ECO:0000313" key="3">
    <source>
        <dbReference type="EMBL" id="TGD58240.1"/>
    </source>
</evidence>
<dbReference type="EMBL" id="SRLH01000004">
    <property type="protein sequence ID" value="TGD58240.1"/>
    <property type="molecule type" value="Genomic_DNA"/>
</dbReference>
<evidence type="ECO:0000256" key="2">
    <source>
        <dbReference type="SAM" id="SignalP"/>
    </source>
</evidence>
<dbReference type="AlphaFoldDB" id="A0A4Z0LAD0"/>
<dbReference type="RefSeq" id="WP_135526410.1">
    <property type="nucleotide sequence ID" value="NZ_SRLH01000004.1"/>
</dbReference>
<keyword evidence="2" id="KW-0732">Signal</keyword>
<dbReference type="InterPro" id="IPR001680">
    <property type="entry name" value="WD40_rpt"/>
</dbReference>
<feature type="signal peptide" evidence="2">
    <location>
        <begin position="1"/>
        <end position="22"/>
    </location>
</feature>
<sequence>MKMKNNTMLFAVLFLFTISGKAQDIFIPKMTNINPVSYTDVTYIGSKDTVLVGTYSGRIAKRIKGNPKEIPVAKIQDEVFSLAYHPKRKEIAAATLEHGILIINAVTGKTIKSLPLKTTWSIAVFFSEDCKYLVTQDQKGNQYIWDASKNYQVLPLPADFPKGTIIAINTQNIATVVSPNKVTYWDRNNNTVQKEVTVDLKKFADMDTEGNFLSLNYNECTKYNSNSHTVAFKVKHPNWITHDVEDYSKVYEDNYSMNLTTAKFARNKMYTASIDRSIRVWDKATGELLKTLSDHKATVHKLRIAKGEKQMVSIDLKGGIFFWDLD</sequence>
<feature type="repeat" description="WD" evidence="1">
    <location>
        <begin position="292"/>
        <end position="326"/>
    </location>
</feature>